<keyword evidence="6" id="KW-1185">Reference proteome</keyword>
<dbReference type="Proteomes" id="UP001597295">
    <property type="component" value="Unassembled WGS sequence"/>
</dbReference>
<dbReference type="Pfam" id="PF19581">
    <property type="entry name" value="Glyoxalase_7"/>
    <property type="match status" value="1"/>
</dbReference>
<dbReference type="Gene3D" id="3.10.180.10">
    <property type="entry name" value="2,3-Dihydroxybiphenyl 1,2-Dioxygenase, domain 1"/>
    <property type="match status" value="1"/>
</dbReference>
<dbReference type="CDD" id="cd08349">
    <property type="entry name" value="BLMA_like"/>
    <property type="match status" value="1"/>
</dbReference>
<dbReference type="EMBL" id="JBHUIP010000009">
    <property type="protein sequence ID" value="MFD2263179.1"/>
    <property type="molecule type" value="Genomic_DNA"/>
</dbReference>
<keyword evidence="3" id="KW-0046">Antibiotic resistance</keyword>
<sequence length="176" mass="20434">MRSFLDAKNIAKTLQASLAERKVEVSHSESLELVAKQFEFRDWNTMSAKIKAETSTDGIDFARTCPLMRIFDEEKAKEFYVDFLGFTLDWEHRFGDNFPLYCQVSRGGLYLHLTGHSGDATPGNTIWVLMRGIRDYHKELHAKQYKHMKPGIEEAPWGLEMTVIDPFNNHIRFCEQ</sequence>
<evidence type="ECO:0000259" key="4">
    <source>
        <dbReference type="PROSITE" id="PS51819"/>
    </source>
</evidence>
<dbReference type="InterPro" id="IPR000335">
    <property type="entry name" value="Bleomycin-R"/>
</dbReference>
<evidence type="ECO:0000256" key="3">
    <source>
        <dbReference type="ARBA" id="ARBA00023251"/>
    </source>
</evidence>
<dbReference type="SUPFAM" id="SSF54593">
    <property type="entry name" value="Glyoxalase/Bleomycin resistance protein/Dihydroxybiphenyl dioxygenase"/>
    <property type="match status" value="1"/>
</dbReference>
<evidence type="ECO:0000256" key="1">
    <source>
        <dbReference type="ARBA" id="ARBA00011051"/>
    </source>
</evidence>
<evidence type="ECO:0000256" key="2">
    <source>
        <dbReference type="ARBA" id="ARBA00021572"/>
    </source>
</evidence>
<dbReference type="RefSeq" id="WP_379876154.1">
    <property type="nucleotide sequence ID" value="NZ_JBHUIP010000009.1"/>
</dbReference>
<name>A0ABW5DQH7_9PROT</name>
<dbReference type="InterPro" id="IPR037523">
    <property type="entry name" value="VOC_core"/>
</dbReference>
<proteinExistence type="inferred from homology"/>
<gene>
    <name evidence="5" type="ORF">ACFSM5_09795</name>
</gene>
<reference evidence="6" key="1">
    <citation type="journal article" date="2019" name="Int. J. Syst. Evol. Microbiol.">
        <title>The Global Catalogue of Microorganisms (GCM) 10K type strain sequencing project: providing services to taxonomists for standard genome sequencing and annotation.</title>
        <authorList>
            <consortium name="The Broad Institute Genomics Platform"/>
            <consortium name="The Broad Institute Genome Sequencing Center for Infectious Disease"/>
            <person name="Wu L."/>
            <person name="Ma J."/>
        </authorList>
    </citation>
    <scope>NUCLEOTIDE SEQUENCE [LARGE SCALE GENOMIC DNA]</scope>
    <source>
        <strain evidence="6">CGMCC 1.19062</strain>
    </source>
</reference>
<evidence type="ECO:0000313" key="5">
    <source>
        <dbReference type="EMBL" id="MFD2263179.1"/>
    </source>
</evidence>
<dbReference type="InterPro" id="IPR029068">
    <property type="entry name" value="Glyas_Bleomycin-R_OHBP_Dase"/>
</dbReference>
<comment type="similarity">
    <text evidence="1">Belongs to the bleomycin resistance protein family.</text>
</comment>
<evidence type="ECO:0000313" key="6">
    <source>
        <dbReference type="Proteomes" id="UP001597295"/>
    </source>
</evidence>
<dbReference type="PROSITE" id="PS51819">
    <property type="entry name" value="VOC"/>
    <property type="match status" value="1"/>
</dbReference>
<comment type="caution">
    <text evidence="5">The sequence shown here is derived from an EMBL/GenBank/DDBJ whole genome shotgun (WGS) entry which is preliminary data.</text>
</comment>
<protein>
    <recommendedName>
        <fullName evidence="2">Bleomycin resistance protein</fullName>
    </recommendedName>
</protein>
<accession>A0ABW5DQH7</accession>
<organism evidence="5 6">
    <name type="scientific">Lacibacterium aquatile</name>
    <dbReference type="NCBI Taxonomy" id="1168082"/>
    <lineage>
        <taxon>Bacteria</taxon>
        <taxon>Pseudomonadati</taxon>
        <taxon>Pseudomonadota</taxon>
        <taxon>Alphaproteobacteria</taxon>
        <taxon>Rhodospirillales</taxon>
        <taxon>Rhodospirillaceae</taxon>
    </lineage>
</organism>
<feature type="domain" description="VOC" evidence="4">
    <location>
        <begin position="58"/>
        <end position="176"/>
    </location>
</feature>